<keyword evidence="10" id="KW-0133">Cell shape</keyword>
<dbReference type="PANTHER" id="PTHR32282">
    <property type="entry name" value="BINDING PROTEIN TRANSPEPTIDASE, PUTATIVE-RELATED"/>
    <property type="match status" value="1"/>
</dbReference>
<evidence type="ECO:0000256" key="12">
    <source>
        <dbReference type="ARBA" id="ARBA00023136"/>
    </source>
</evidence>
<reference evidence="20 21" key="1">
    <citation type="submission" date="2019-03" db="EMBL/GenBank/DDBJ databases">
        <title>Genomic Encyclopedia of Type Strains, Phase IV (KMG-IV): sequencing the most valuable type-strain genomes for metagenomic binning, comparative biology and taxonomic classification.</title>
        <authorList>
            <person name="Goeker M."/>
        </authorList>
    </citation>
    <scope>NUCLEOTIDE SEQUENCE [LARGE SCALE GENOMIC DNA]</scope>
    <source>
        <strain evidence="20 21">DSM 46831</strain>
    </source>
</reference>
<dbReference type="GO" id="GO:0008955">
    <property type="term" value="F:peptidoglycan glycosyltransferase activity"/>
    <property type="evidence" value="ECO:0007669"/>
    <property type="project" value="UniProtKB-EC"/>
</dbReference>
<evidence type="ECO:0000256" key="2">
    <source>
        <dbReference type="ARBA" id="ARBA00007090"/>
    </source>
</evidence>
<evidence type="ECO:0000256" key="11">
    <source>
        <dbReference type="ARBA" id="ARBA00022984"/>
    </source>
</evidence>
<dbReference type="GO" id="GO:0006508">
    <property type="term" value="P:proteolysis"/>
    <property type="evidence" value="ECO:0007669"/>
    <property type="project" value="UniProtKB-KW"/>
</dbReference>
<dbReference type="InterPro" id="IPR001460">
    <property type="entry name" value="PCN-bd_Tpept"/>
</dbReference>
<comment type="subcellular location">
    <subcellularLocation>
        <location evidence="1">Cell membrane</location>
    </subcellularLocation>
</comment>
<dbReference type="NCBIfam" id="TIGR02074">
    <property type="entry name" value="PBP_1a_fam"/>
    <property type="match status" value="1"/>
</dbReference>
<dbReference type="InterPro" id="IPR012338">
    <property type="entry name" value="Beta-lactam/transpept-like"/>
</dbReference>
<dbReference type="RefSeq" id="WP_131847810.1">
    <property type="nucleotide sequence ID" value="NZ_SLXV01000003.1"/>
</dbReference>
<keyword evidence="4" id="KW-1003">Cell membrane</keyword>
<evidence type="ECO:0000256" key="15">
    <source>
        <dbReference type="ARBA" id="ARBA00034000"/>
    </source>
</evidence>
<evidence type="ECO:0000256" key="17">
    <source>
        <dbReference type="SAM" id="Phobius"/>
    </source>
</evidence>
<evidence type="ECO:0000256" key="16">
    <source>
        <dbReference type="ARBA" id="ARBA00049902"/>
    </source>
</evidence>
<gene>
    <name evidence="20" type="ORF">EDD57_103107</name>
</gene>
<evidence type="ECO:0000256" key="14">
    <source>
        <dbReference type="ARBA" id="ARBA00023316"/>
    </source>
</evidence>
<evidence type="ECO:0000313" key="21">
    <source>
        <dbReference type="Proteomes" id="UP000294746"/>
    </source>
</evidence>
<dbReference type="GO" id="GO:0009002">
    <property type="term" value="F:serine-type D-Ala-D-Ala carboxypeptidase activity"/>
    <property type="evidence" value="ECO:0007669"/>
    <property type="project" value="UniProtKB-EC"/>
</dbReference>
<keyword evidence="12 17" id="KW-0472">Membrane</keyword>
<dbReference type="Gene3D" id="3.40.710.10">
    <property type="entry name" value="DD-peptidase/beta-lactamase superfamily"/>
    <property type="match status" value="1"/>
</dbReference>
<keyword evidence="17" id="KW-0812">Transmembrane</keyword>
<name>A0A4R2S287_9BACL</name>
<dbReference type="OrthoDB" id="9766909at2"/>
<proteinExistence type="inferred from homology"/>
<evidence type="ECO:0000259" key="18">
    <source>
        <dbReference type="Pfam" id="PF00905"/>
    </source>
</evidence>
<evidence type="ECO:0000256" key="13">
    <source>
        <dbReference type="ARBA" id="ARBA00023268"/>
    </source>
</evidence>
<keyword evidence="8" id="KW-0808">Transferase</keyword>
<evidence type="ECO:0000313" key="20">
    <source>
        <dbReference type="EMBL" id="TCP70291.1"/>
    </source>
</evidence>
<dbReference type="GO" id="GO:0009252">
    <property type="term" value="P:peptidoglycan biosynthetic process"/>
    <property type="evidence" value="ECO:0007669"/>
    <property type="project" value="UniProtKB-KW"/>
</dbReference>
<keyword evidence="13" id="KW-0511">Multifunctional enzyme</keyword>
<dbReference type="GO" id="GO:0008360">
    <property type="term" value="P:regulation of cell shape"/>
    <property type="evidence" value="ECO:0007669"/>
    <property type="project" value="UniProtKB-KW"/>
</dbReference>
<comment type="similarity">
    <text evidence="3">In the N-terminal section; belongs to the glycosyltransferase 51 family.</text>
</comment>
<dbReference type="Gene3D" id="1.10.3810.10">
    <property type="entry name" value="Biosynthetic peptidoglycan transglycosylase-like"/>
    <property type="match status" value="1"/>
</dbReference>
<dbReference type="SUPFAM" id="SSF56601">
    <property type="entry name" value="beta-lactamase/transpeptidase-like"/>
    <property type="match status" value="1"/>
</dbReference>
<feature type="transmembrane region" description="Helical" evidence="17">
    <location>
        <begin position="28"/>
        <end position="46"/>
    </location>
</feature>
<keyword evidence="11" id="KW-0573">Peptidoglycan synthesis</keyword>
<evidence type="ECO:0000256" key="1">
    <source>
        <dbReference type="ARBA" id="ARBA00004236"/>
    </source>
</evidence>
<dbReference type="InterPro" id="IPR050396">
    <property type="entry name" value="Glycosyltr_51/Transpeptidase"/>
</dbReference>
<dbReference type="Pfam" id="PF00905">
    <property type="entry name" value="Transpeptidase"/>
    <property type="match status" value="1"/>
</dbReference>
<dbReference type="InterPro" id="IPR036950">
    <property type="entry name" value="PBP_transglycosylase"/>
</dbReference>
<dbReference type="GO" id="GO:0005886">
    <property type="term" value="C:plasma membrane"/>
    <property type="evidence" value="ECO:0007669"/>
    <property type="project" value="UniProtKB-SubCell"/>
</dbReference>
<sequence length="673" mass="75580">MGIHVESPLEQTKVYKWYKRSAHWVKRVFIGFAILCVALFLFLLYLRSKPLPPPDISATTFLYDDQGNVLDQMDAGEHREKISLEQIPKSLVDATLAAEDRDFFHHHGFSFRGITRALLVNLKQLRVVQGASTITQQLAKNLYLSHDRTWSRKVKEAMITAQLELHFDKKELLEMYFNEIYYGNGAYGIQRAAQEYFRKDAKDLNLAECAFLAGIPRGPSVYSPYQHFQRAKERQQSIIAQMSGMKLITKKQAKEAAQYTLGLQPPLPSQKSIASYFRDYVIQTAVNQLGFDEELVRHGGLRIYTTLNKQMQNQAEESLVSQVGQVPSLQGALLSVDAHTGSIKAMVGGKSYQESQFNRVFARRQPGSSFKPIVYLTALEKGIPPTQKVVSAPTAFTYNGETYTPGNFQDIYAQRPITMREAIAKSDNIYAVTTQFQVGIDQEIETARKLGIQSSLNATPSLALGSYEVTPYEMTEAYTTIASNGDHKPLMGITKIVDSFGHVLYQNQPESKQVFSPSSTYVLTSLMRSVFDTGGTGHRVQQMFSHPAAGKTGTTDWDGWLVGYTPDLVTTVWVGFDQNQKLNHNQAKISQHVWGHFMSLATLGKPSKIFAVPSGVKAVYIDDETGKLAHPDQKNARLEYFMAGTEPTEYTKAPESADPDPSLWDRIKKWWSS</sequence>
<feature type="domain" description="Penicillin-binding protein transpeptidase" evidence="18">
    <location>
        <begin position="333"/>
        <end position="592"/>
    </location>
</feature>
<evidence type="ECO:0000259" key="19">
    <source>
        <dbReference type="Pfam" id="PF00912"/>
    </source>
</evidence>
<keyword evidence="6" id="KW-0645">Protease</keyword>
<evidence type="ECO:0000256" key="6">
    <source>
        <dbReference type="ARBA" id="ARBA00022670"/>
    </source>
</evidence>
<dbReference type="EMBL" id="SLXV01000003">
    <property type="protein sequence ID" value="TCP70291.1"/>
    <property type="molecule type" value="Genomic_DNA"/>
</dbReference>
<accession>A0A4R2S287</accession>
<organism evidence="20 21">
    <name type="scientific">Baia soyae</name>
    <dbReference type="NCBI Taxonomy" id="1544746"/>
    <lineage>
        <taxon>Bacteria</taxon>
        <taxon>Bacillati</taxon>
        <taxon>Bacillota</taxon>
        <taxon>Bacilli</taxon>
        <taxon>Bacillales</taxon>
        <taxon>Thermoactinomycetaceae</taxon>
        <taxon>Baia</taxon>
    </lineage>
</organism>
<keyword evidence="5" id="KW-0121">Carboxypeptidase</keyword>
<dbReference type="SUPFAM" id="SSF53955">
    <property type="entry name" value="Lysozyme-like"/>
    <property type="match status" value="1"/>
</dbReference>
<evidence type="ECO:0000256" key="3">
    <source>
        <dbReference type="ARBA" id="ARBA00007739"/>
    </source>
</evidence>
<dbReference type="AlphaFoldDB" id="A0A4R2S287"/>
<dbReference type="Pfam" id="PF00912">
    <property type="entry name" value="Transgly"/>
    <property type="match status" value="1"/>
</dbReference>
<dbReference type="GO" id="GO:0008658">
    <property type="term" value="F:penicillin binding"/>
    <property type="evidence" value="ECO:0007669"/>
    <property type="project" value="InterPro"/>
</dbReference>
<evidence type="ECO:0000256" key="4">
    <source>
        <dbReference type="ARBA" id="ARBA00022475"/>
    </source>
</evidence>
<evidence type="ECO:0000256" key="9">
    <source>
        <dbReference type="ARBA" id="ARBA00022801"/>
    </source>
</evidence>
<dbReference type="PANTHER" id="PTHR32282:SF11">
    <property type="entry name" value="PENICILLIN-BINDING PROTEIN 1B"/>
    <property type="match status" value="1"/>
</dbReference>
<keyword evidence="17" id="KW-1133">Transmembrane helix</keyword>
<dbReference type="Proteomes" id="UP000294746">
    <property type="component" value="Unassembled WGS sequence"/>
</dbReference>
<evidence type="ECO:0000256" key="8">
    <source>
        <dbReference type="ARBA" id="ARBA00022679"/>
    </source>
</evidence>
<dbReference type="InterPro" id="IPR001264">
    <property type="entry name" value="Glyco_trans_51"/>
</dbReference>
<dbReference type="GO" id="GO:0071555">
    <property type="term" value="P:cell wall organization"/>
    <property type="evidence" value="ECO:0007669"/>
    <property type="project" value="UniProtKB-KW"/>
</dbReference>
<dbReference type="InterPro" id="IPR023346">
    <property type="entry name" value="Lysozyme-like_dom_sf"/>
</dbReference>
<dbReference type="GO" id="GO:0030288">
    <property type="term" value="C:outer membrane-bounded periplasmic space"/>
    <property type="evidence" value="ECO:0007669"/>
    <property type="project" value="TreeGrafter"/>
</dbReference>
<keyword evidence="21" id="KW-1185">Reference proteome</keyword>
<protein>
    <submittedName>
        <fullName evidence="20">1A family penicillin-binding protein</fullName>
    </submittedName>
</protein>
<comment type="catalytic activity">
    <reaction evidence="16">
        <text>[GlcNAc-(1-&gt;4)-Mur2Ac(oyl-L-Ala-gamma-D-Glu-L-Lys-D-Ala-D-Ala)](n)-di-trans,octa-cis-undecaprenyl diphosphate + beta-D-GlcNAc-(1-&gt;4)-Mur2Ac(oyl-L-Ala-gamma-D-Glu-L-Lys-D-Ala-D-Ala)-di-trans,octa-cis-undecaprenyl diphosphate = [GlcNAc-(1-&gt;4)-Mur2Ac(oyl-L-Ala-gamma-D-Glu-L-Lys-D-Ala-D-Ala)](n+1)-di-trans,octa-cis-undecaprenyl diphosphate + di-trans,octa-cis-undecaprenyl diphosphate + H(+)</text>
        <dbReference type="Rhea" id="RHEA:23708"/>
        <dbReference type="Rhea" id="RHEA-COMP:9602"/>
        <dbReference type="Rhea" id="RHEA-COMP:9603"/>
        <dbReference type="ChEBI" id="CHEBI:15378"/>
        <dbReference type="ChEBI" id="CHEBI:58405"/>
        <dbReference type="ChEBI" id="CHEBI:60033"/>
        <dbReference type="ChEBI" id="CHEBI:78435"/>
        <dbReference type="EC" id="2.4.99.28"/>
    </reaction>
</comment>
<evidence type="ECO:0000256" key="5">
    <source>
        <dbReference type="ARBA" id="ARBA00022645"/>
    </source>
</evidence>
<dbReference type="FunFam" id="1.10.3810.10:FF:000001">
    <property type="entry name" value="Penicillin-binding protein 1A"/>
    <property type="match status" value="1"/>
</dbReference>
<keyword evidence="7" id="KW-0328">Glycosyltransferase</keyword>
<comment type="similarity">
    <text evidence="2">In the C-terminal section; belongs to the transpeptidase family.</text>
</comment>
<keyword evidence="14" id="KW-0961">Cell wall biogenesis/degradation</keyword>
<keyword evidence="9" id="KW-0378">Hydrolase</keyword>
<feature type="domain" description="Glycosyl transferase family 51" evidence="19">
    <location>
        <begin position="67"/>
        <end position="242"/>
    </location>
</feature>
<comment type="catalytic activity">
    <reaction evidence="15">
        <text>Preferential cleavage: (Ac)2-L-Lys-D-Ala-|-D-Ala. Also transpeptidation of peptidyl-alanyl moieties that are N-acyl substituents of D-alanine.</text>
        <dbReference type="EC" id="3.4.16.4"/>
    </reaction>
</comment>
<comment type="caution">
    <text evidence="20">The sequence shown here is derived from an EMBL/GenBank/DDBJ whole genome shotgun (WGS) entry which is preliminary data.</text>
</comment>
<evidence type="ECO:0000256" key="7">
    <source>
        <dbReference type="ARBA" id="ARBA00022676"/>
    </source>
</evidence>
<evidence type="ECO:0000256" key="10">
    <source>
        <dbReference type="ARBA" id="ARBA00022960"/>
    </source>
</evidence>